<dbReference type="HOGENOM" id="CLU_000445_110_0_12"/>
<dbReference type="PANTHER" id="PTHR43081:SF1">
    <property type="entry name" value="ADENYLATE CYCLASE, TERMINAL-DIFFERENTIATION SPECIFIC"/>
    <property type="match status" value="1"/>
</dbReference>
<dbReference type="STRING" id="869212.Turpa_1170"/>
<dbReference type="InterPro" id="IPR050697">
    <property type="entry name" value="Adenylyl/Guanylyl_Cyclase_3/4"/>
</dbReference>
<dbReference type="GO" id="GO:0004016">
    <property type="term" value="F:adenylate cyclase activity"/>
    <property type="evidence" value="ECO:0007669"/>
    <property type="project" value="UniProtKB-ARBA"/>
</dbReference>
<dbReference type="EMBL" id="CP002959">
    <property type="protein sequence ID" value="AFM11818.1"/>
    <property type="molecule type" value="Genomic_DNA"/>
</dbReference>
<proteinExistence type="predicted"/>
<dbReference type="SMART" id="SM00044">
    <property type="entry name" value="CYCc"/>
    <property type="match status" value="1"/>
</dbReference>
<accession>I4B3G1</accession>
<dbReference type="RefSeq" id="WP_014802334.1">
    <property type="nucleotide sequence ID" value="NC_018020.1"/>
</dbReference>
<reference evidence="2 3" key="1">
    <citation type="submission" date="2012-06" db="EMBL/GenBank/DDBJ databases">
        <title>The complete chromosome of genome of Turneriella parva DSM 21527.</title>
        <authorList>
            <consortium name="US DOE Joint Genome Institute (JGI-PGF)"/>
            <person name="Lucas S."/>
            <person name="Han J."/>
            <person name="Lapidus A."/>
            <person name="Bruce D."/>
            <person name="Goodwin L."/>
            <person name="Pitluck S."/>
            <person name="Peters L."/>
            <person name="Kyrpides N."/>
            <person name="Mavromatis K."/>
            <person name="Ivanova N."/>
            <person name="Mikhailova N."/>
            <person name="Chertkov O."/>
            <person name="Detter J.C."/>
            <person name="Tapia R."/>
            <person name="Han C."/>
            <person name="Land M."/>
            <person name="Hauser L."/>
            <person name="Markowitz V."/>
            <person name="Cheng J.-F."/>
            <person name="Hugenholtz P."/>
            <person name="Woyke T."/>
            <person name="Wu D."/>
            <person name="Gronow S."/>
            <person name="Wellnitz S."/>
            <person name="Brambilla E."/>
            <person name="Klenk H.-P."/>
            <person name="Eisen J.A."/>
        </authorList>
    </citation>
    <scope>NUCLEOTIDE SEQUENCE [LARGE SCALE GENOMIC DNA]</scope>
    <source>
        <strain evidence="3">ATCC BAA-1111 / DSM 21527 / NCTC 11395 / H</strain>
    </source>
</reference>
<dbReference type="Proteomes" id="UP000006048">
    <property type="component" value="Chromosome"/>
</dbReference>
<gene>
    <name evidence="2" type="ordered locus">Turpa_1170</name>
</gene>
<dbReference type="PROSITE" id="PS50125">
    <property type="entry name" value="GUANYLATE_CYCLASE_2"/>
    <property type="match status" value="1"/>
</dbReference>
<organism evidence="2 3">
    <name type="scientific">Turneriella parva (strain ATCC BAA-1111 / DSM 21527 / NCTC 11395 / H)</name>
    <name type="common">Leptospira parva</name>
    <dbReference type="NCBI Taxonomy" id="869212"/>
    <lineage>
        <taxon>Bacteria</taxon>
        <taxon>Pseudomonadati</taxon>
        <taxon>Spirochaetota</taxon>
        <taxon>Spirochaetia</taxon>
        <taxon>Leptospirales</taxon>
        <taxon>Leptospiraceae</taxon>
        <taxon>Turneriella</taxon>
    </lineage>
</organism>
<evidence type="ECO:0000313" key="2">
    <source>
        <dbReference type="EMBL" id="AFM11818.1"/>
    </source>
</evidence>
<dbReference type="Pfam" id="PF00211">
    <property type="entry name" value="Guanylate_cyc"/>
    <property type="match status" value="1"/>
</dbReference>
<dbReference type="SUPFAM" id="SSF55073">
    <property type="entry name" value="Nucleotide cyclase"/>
    <property type="match status" value="1"/>
</dbReference>
<dbReference type="OrthoDB" id="9806704at2"/>
<feature type="domain" description="Guanylate cyclase" evidence="1">
    <location>
        <begin position="173"/>
        <end position="305"/>
    </location>
</feature>
<evidence type="ECO:0000259" key="1">
    <source>
        <dbReference type="PROSITE" id="PS50125"/>
    </source>
</evidence>
<dbReference type="PATRIC" id="fig|869212.3.peg.1155"/>
<sequence length="357" mass="39343">MNESAHTPVKSKILLVESSKKESSIIQPNLPAGDFELVTVDGIENAVAAVLSGKPDMIFVSAEFAGAGEKLEQVKQASRQFGSTLVLLSGGDADVDAAQYDDVVRTDTGNTELAHRLGNLVELKRAKLELEWMKQRLKNDRKLLTKYFSEDIVEGILQDEHANSLSGKHQEATIMFFDVRRSTTIAENLEPQIFAEFLSEFFTDIMDLVYGNHGSVNKLLGDGIMSTFGCPVPSEHDVLNAAKCALQIRNHLATFNDVRPDYIKEPIRVGMGIATGKVFAGNIGSVRRMEYTVLGDPVNLASRLESMTKEAGVDILIDGNTRHRLGNLIKCRKVAHSGVRGKLQEIEIYSLDELVKR</sequence>
<dbReference type="Gene3D" id="3.30.70.1230">
    <property type="entry name" value="Nucleotide cyclase"/>
    <property type="match status" value="1"/>
</dbReference>
<name>I4B3G1_TURPD</name>
<dbReference type="InterPro" id="IPR001054">
    <property type="entry name" value="A/G_cyclase"/>
</dbReference>
<dbReference type="AlphaFoldDB" id="I4B3G1"/>
<dbReference type="CDD" id="cd07302">
    <property type="entry name" value="CHD"/>
    <property type="match status" value="1"/>
</dbReference>
<dbReference type="GO" id="GO:0035556">
    <property type="term" value="P:intracellular signal transduction"/>
    <property type="evidence" value="ECO:0007669"/>
    <property type="project" value="InterPro"/>
</dbReference>
<dbReference type="InterPro" id="IPR029787">
    <property type="entry name" value="Nucleotide_cyclase"/>
</dbReference>
<dbReference type="GO" id="GO:0006171">
    <property type="term" value="P:cAMP biosynthetic process"/>
    <property type="evidence" value="ECO:0007669"/>
    <property type="project" value="TreeGrafter"/>
</dbReference>
<protein>
    <submittedName>
        <fullName evidence="2">Adenylate/guanylate cyclase</fullName>
    </submittedName>
</protein>
<keyword evidence="3" id="KW-1185">Reference proteome</keyword>
<dbReference type="KEGG" id="tpx:Turpa_1170"/>
<dbReference type="PANTHER" id="PTHR43081">
    <property type="entry name" value="ADENYLATE CYCLASE, TERMINAL-DIFFERENTIATION SPECIFIC-RELATED"/>
    <property type="match status" value="1"/>
</dbReference>
<evidence type="ECO:0000313" key="3">
    <source>
        <dbReference type="Proteomes" id="UP000006048"/>
    </source>
</evidence>